<accession>A0A975BWY8</accession>
<dbReference type="AlphaFoldDB" id="A0A975BWY8"/>
<gene>
    <name evidence="4" type="ORF">dnm_091420</name>
</gene>
<dbReference type="RefSeq" id="WP_207680159.1">
    <property type="nucleotide sequence ID" value="NZ_CP061800.1"/>
</dbReference>
<feature type="domain" description="Ice-binding protein C-terminal" evidence="3">
    <location>
        <begin position="267"/>
        <end position="289"/>
    </location>
</feature>
<dbReference type="InterPro" id="IPR013424">
    <property type="entry name" value="Ice-binding_C"/>
</dbReference>
<feature type="signal peptide" evidence="2">
    <location>
        <begin position="1"/>
        <end position="23"/>
    </location>
</feature>
<feature type="compositionally biased region" description="Acidic residues" evidence="1">
    <location>
        <begin position="198"/>
        <end position="213"/>
    </location>
</feature>
<feature type="compositionally biased region" description="Low complexity" evidence="1">
    <location>
        <begin position="172"/>
        <end position="188"/>
    </location>
</feature>
<organism evidence="4 5">
    <name type="scientific">Desulfonema magnum</name>
    <dbReference type="NCBI Taxonomy" id="45655"/>
    <lineage>
        <taxon>Bacteria</taxon>
        <taxon>Pseudomonadati</taxon>
        <taxon>Thermodesulfobacteriota</taxon>
        <taxon>Desulfobacteria</taxon>
        <taxon>Desulfobacterales</taxon>
        <taxon>Desulfococcaceae</taxon>
        <taxon>Desulfonema</taxon>
    </lineage>
</organism>
<evidence type="ECO:0000259" key="3">
    <source>
        <dbReference type="Pfam" id="PF07589"/>
    </source>
</evidence>
<dbReference type="Proteomes" id="UP000663722">
    <property type="component" value="Chromosome"/>
</dbReference>
<evidence type="ECO:0000313" key="4">
    <source>
        <dbReference type="EMBL" id="QTA93047.1"/>
    </source>
</evidence>
<proteinExistence type="predicted"/>
<evidence type="ECO:0000256" key="2">
    <source>
        <dbReference type="SAM" id="SignalP"/>
    </source>
</evidence>
<reference evidence="4" key="1">
    <citation type="journal article" date="2021" name="Microb. Physiol.">
        <title>Proteogenomic Insights into the Physiology of Marine, Sulfate-Reducing, Filamentous Desulfonema limicola and Desulfonema magnum.</title>
        <authorList>
            <person name="Schnaars V."/>
            <person name="Wohlbrand L."/>
            <person name="Scheve S."/>
            <person name="Hinrichs C."/>
            <person name="Reinhardt R."/>
            <person name="Rabus R."/>
        </authorList>
    </citation>
    <scope>NUCLEOTIDE SEQUENCE</scope>
    <source>
        <strain evidence="4">4be13</strain>
    </source>
</reference>
<keyword evidence="2" id="KW-0732">Signal</keyword>
<dbReference type="KEGG" id="dmm:dnm_091420"/>
<feature type="chain" id="PRO_5037846007" evidence="2">
    <location>
        <begin position="24"/>
        <end position="292"/>
    </location>
</feature>
<keyword evidence="5" id="KW-1185">Reference proteome</keyword>
<sequence>MKKFLAALTIMLLVAGMVSVAGAVEVQLTHEGKKKTTTSTYNIDFAGVSEDNTTWKYKVTQNNGKALSHWNLGFMYEGSFIDMTKYVEASNMEGPGQPSVGNDGSTNWDSVNILKWDTPNEFKEAEFSFKIDYEKFSQDYDVEKVEFQVMAKAGTAYNTGYVPEAAFNPVSSAPAPADTPSAVPPATDEIASLPPEYTTDEPMDVSSPTEEETPPATENEITTPAEETTYVDDTFNEIDPSTVTEAVNETHTSGNTTGVSGGSGSAATPEPATMFLLASGLAGLAVLRKKFK</sequence>
<dbReference type="NCBIfam" id="TIGR02595">
    <property type="entry name" value="PEP_CTERM"/>
    <property type="match status" value="1"/>
</dbReference>
<dbReference type="EMBL" id="CP061800">
    <property type="protein sequence ID" value="QTA93047.1"/>
    <property type="molecule type" value="Genomic_DNA"/>
</dbReference>
<dbReference type="Pfam" id="PF07589">
    <property type="entry name" value="PEP-CTERM"/>
    <property type="match status" value="1"/>
</dbReference>
<feature type="region of interest" description="Disordered" evidence="1">
    <location>
        <begin position="172"/>
        <end position="221"/>
    </location>
</feature>
<evidence type="ECO:0000313" key="5">
    <source>
        <dbReference type="Proteomes" id="UP000663722"/>
    </source>
</evidence>
<protein>
    <submittedName>
        <fullName evidence="4">PEP-CTERM domain-containing protein</fullName>
    </submittedName>
</protein>
<name>A0A975BWY8_9BACT</name>
<evidence type="ECO:0000256" key="1">
    <source>
        <dbReference type="SAM" id="MobiDB-lite"/>
    </source>
</evidence>